<feature type="compositionally biased region" description="Basic and acidic residues" evidence="2">
    <location>
        <begin position="991"/>
        <end position="1008"/>
    </location>
</feature>
<dbReference type="Proteomes" id="UP001362999">
    <property type="component" value="Unassembled WGS sequence"/>
</dbReference>
<feature type="compositionally biased region" description="Polar residues" evidence="2">
    <location>
        <begin position="817"/>
        <end position="834"/>
    </location>
</feature>
<sequence>MALLANKSFRKAIRIECPDTENFKFTNEIYTRKNMGVLLSKCRGLQEIFEAQDTNTPALRYAIGVLNGKFRGDDSDKDDRGVGTQGMKYTPEAMEFWHILHMHSPRAFKFVKKYLPAPTERTLQRHRAALPTLPLGIKERTFTLVYDRLALLSYTGPVALSCDDTKLMPAFRPYYDNTEQAWFIVGATGEPQELIDPDQYQAVVDSCSIQKATKLRLWVLQVPTPKIAPIIVAALPISESNSAEELLVPLWKIMEGLLEQKIRVVSCASDGTSVERSLQRLLFQKSSKKVTYQITHPNSKKDIEIVIPLYGKDANYPLAILQDANHGRKDARNAVFSGAKQIVLGDQVVLYADFLEMSLAADGPLFRRDTSEKMDRQDDPAATRFLSAASLDWFKNNRPEKLGVMVYLFVFGELIDAYQSRTMSIEKRVQIVLRTRFFMEIWENFLQTAGYPKHKYLISHEFRDVIRILVDGLLQLVFIYRDHIPGPPLPILFWMMMTEHTEHVFGVSRDINKDFTMLQFLQMNPKLHIQLRELALNVLIITGKAKAEGYSHTYTDNRDINIPALSTFPSDSEINSAAVRAHEEAENLFALVGVDPSNSDVCDEDYVSPNWFTVPVVDEEEPESATLTLSQDTDSSEEEFDLQDAIERLDDISMPTQREDNANMDLTYGVIALTIDEEMRIASMPEPTLEQMKVFNEEDAAQIKNILSTTSTSSTHFTSPAENSRTALTCDVQELIDIRRRHQTQQAATGVRVNPGAPMASNLSEKQRFLKRINEVIKSQEDRGVGTGLERDHRWRKAAPGAREGVIDRKLAPAPTAGSSANASKVATGNANQQLKRRQNTFRANGVPSEIECARVTALTPLSAATYTASPGIGYGLVLHNDKIMVAKVLSVYSKTGGKNGKHAWVSDCSNIAAASNIPTQFALVPSSSFLCLLHNTPEPLQNVGIKLSASDSELYKKVNAHLKGVVSAVKALGARKTGGGRGKGGKGKNKISETDPEKAESDQESHCPENFPERISGCPSRPPYFLLCPHPTIDLTPPLLWQPPQFLRTFIPTALSFEANYSVSMTALIVLSLGTLQPLLPEAPTLAIIAVGHTAIPLAETLPTAQDAPSRYSCTLVVPDSVVGHIVGRGGKGLHQSHDISGAQLRAYTDKASPLERRVSIRGTDQQIGEALIALGKRFMRKRIRSKKKGPSRLSGCNLNRSIGAQVNFPMDHFDRQNI</sequence>
<name>A0AAW0AMX1_9AGAR</name>
<dbReference type="EMBL" id="JAWWNJ010000059">
    <property type="protein sequence ID" value="KAK7013450.1"/>
    <property type="molecule type" value="Genomic_DNA"/>
</dbReference>
<comment type="caution">
    <text evidence="4">The sequence shown here is derived from an EMBL/GenBank/DDBJ whole genome shotgun (WGS) entry which is preliminary data.</text>
</comment>
<protein>
    <recommendedName>
        <fullName evidence="3">K Homology domain-containing protein</fullName>
    </recommendedName>
</protein>
<evidence type="ECO:0000256" key="2">
    <source>
        <dbReference type="SAM" id="MobiDB-lite"/>
    </source>
</evidence>
<feature type="domain" description="K Homology" evidence="3">
    <location>
        <begin position="1111"/>
        <end position="1181"/>
    </location>
</feature>
<dbReference type="PROSITE" id="PS50084">
    <property type="entry name" value="KH_TYPE_1"/>
    <property type="match status" value="1"/>
</dbReference>
<dbReference type="Pfam" id="PF00013">
    <property type="entry name" value="KH_1"/>
    <property type="match status" value="1"/>
</dbReference>
<feature type="region of interest" description="Disordered" evidence="2">
    <location>
        <begin position="977"/>
        <end position="1011"/>
    </location>
</feature>
<dbReference type="CDD" id="cd00105">
    <property type="entry name" value="KH-I"/>
    <property type="match status" value="1"/>
</dbReference>
<dbReference type="AlphaFoldDB" id="A0AAW0AMX1"/>
<dbReference type="Pfam" id="PF12017">
    <property type="entry name" value="Tnp_P_element"/>
    <property type="match status" value="1"/>
</dbReference>
<dbReference type="GO" id="GO:0003723">
    <property type="term" value="F:RNA binding"/>
    <property type="evidence" value="ECO:0007669"/>
    <property type="project" value="UniProtKB-UniRule"/>
</dbReference>
<feature type="region of interest" description="Disordered" evidence="2">
    <location>
        <begin position="813"/>
        <end position="835"/>
    </location>
</feature>
<organism evidence="4 5">
    <name type="scientific">Favolaschia claudopus</name>
    <dbReference type="NCBI Taxonomy" id="2862362"/>
    <lineage>
        <taxon>Eukaryota</taxon>
        <taxon>Fungi</taxon>
        <taxon>Dikarya</taxon>
        <taxon>Basidiomycota</taxon>
        <taxon>Agaricomycotina</taxon>
        <taxon>Agaricomycetes</taxon>
        <taxon>Agaricomycetidae</taxon>
        <taxon>Agaricales</taxon>
        <taxon>Marasmiineae</taxon>
        <taxon>Mycenaceae</taxon>
        <taxon>Favolaschia</taxon>
    </lineage>
</organism>
<dbReference type="InterPro" id="IPR004087">
    <property type="entry name" value="KH_dom"/>
</dbReference>
<accession>A0AAW0AMX1</accession>
<evidence type="ECO:0000313" key="4">
    <source>
        <dbReference type="EMBL" id="KAK7013450.1"/>
    </source>
</evidence>
<keyword evidence="1" id="KW-0694">RNA-binding</keyword>
<keyword evidence="5" id="KW-1185">Reference proteome</keyword>
<proteinExistence type="predicted"/>
<evidence type="ECO:0000256" key="1">
    <source>
        <dbReference type="PROSITE-ProRule" id="PRU00117"/>
    </source>
</evidence>
<dbReference type="SUPFAM" id="SSF54791">
    <property type="entry name" value="Eukaryotic type KH-domain (KH-domain type I)"/>
    <property type="match status" value="1"/>
</dbReference>
<evidence type="ECO:0000259" key="3">
    <source>
        <dbReference type="SMART" id="SM00322"/>
    </source>
</evidence>
<dbReference type="InterPro" id="IPR036612">
    <property type="entry name" value="KH_dom_type_1_sf"/>
</dbReference>
<evidence type="ECO:0000313" key="5">
    <source>
        <dbReference type="Proteomes" id="UP001362999"/>
    </source>
</evidence>
<dbReference type="Gene3D" id="3.30.1370.10">
    <property type="entry name" value="K Homology domain, type 1"/>
    <property type="match status" value="1"/>
</dbReference>
<dbReference type="InterPro" id="IPR021896">
    <property type="entry name" value="THAP9-like_HTH"/>
</dbReference>
<reference evidence="4 5" key="1">
    <citation type="journal article" date="2024" name="J Genomics">
        <title>Draft genome sequencing and assembly of Favolaschia claudopus CIRM-BRFM 2984 isolated from oak limbs.</title>
        <authorList>
            <person name="Navarro D."/>
            <person name="Drula E."/>
            <person name="Chaduli D."/>
            <person name="Cazenave R."/>
            <person name="Ahrendt S."/>
            <person name="Wang J."/>
            <person name="Lipzen A."/>
            <person name="Daum C."/>
            <person name="Barry K."/>
            <person name="Grigoriev I.V."/>
            <person name="Favel A."/>
            <person name="Rosso M.N."/>
            <person name="Martin F."/>
        </authorList>
    </citation>
    <scope>NUCLEOTIDE SEQUENCE [LARGE SCALE GENOMIC DNA]</scope>
    <source>
        <strain evidence="4 5">CIRM-BRFM 2984</strain>
    </source>
</reference>
<gene>
    <name evidence="4" type="ORF">R3P38DRAFT_3575859</name>
</gene>
<dbReference type="SMART" id="SM00322">
    <property type="entry name" value="KH"/>
    <property type="match status" value="1"/>
</dbReference>
<dbReference type="InterPro" id="IPR004088">
    <property type="entry name" value="KH_dom_type_1"/>
</dbReference>